<evidence type="ECO:0000313" key="1">
    <source>
        <dbReference type="EMBL" id="CAH2015558.1"/>
    </source>
</evidence>
<accession>A0A9P0MBP3</accession>
<organism evidence="1 2">
    <name type="scientific">Acanthoscelides obtectus</name>
    <name type="common">Bean weevil</name>
    <name type="synonym">Bruchus obtectus</name>
    <dbReference type="NCBI Taxonomy" id="200917"/>
    <lineage>
        <taxon>Eukaryota</taxon>
        <taxon>Metazoa</taxon>
        <taxon>Ecdysozoa</taxon>
        <taxon>Arthropoda</taxon>
        <taxon>Hexapoda</taxon>
        <taxon>Insecta</taxon>
        <taxon>Pterygota</taxon>
        <taxon>Neoptera</taxon>
        <taxon>Endopterygota</taxon>
        <taxon>Coleoptera</taxon>
        <taxon>Polyphaga</taxon>
        <taxon>Cucujiformia</taxon>
        <taxon>Chrysomeloidea</taxon>
        <taxon>Chrysomelidae</taxon>
        <taxon>Bruchinae</taxon>
        <taxon>Bruchini</taxon>
        <taxon>Acanthoscelides</taxon>
    </lineage>
</organism>
<comment type="caution">
    <text evidence="1">The sequence shown here is derived from an EMBL/GenBank/DDBJ whole genome shotgun (WGS) entry which is preliminary data.</text>
</comment>
<dbReference type="Proteomes" id="UP001152888">
    <property type="component" value="Unassembled WGS sequence"/>
</dbReference>
<sequence length="74" mass="8343">MSNSFFVSFSVSSKVSCIKNFKRDRVPYKSRQSFREQITDTSVVSNLSSGNLPQYSPKCSEFTILLHTSNAATR</sequence>
<protein>
    <submittedName>
        <fullName evidence="1">Uncharacterized protein</fullName>
    </submittedName>
</protein>
<keyword evidence="2" id="KW-1185">Reference proteome</keyword>
<dbReference type="EMBL" id="CAKOFQ010008711">
    <property type="protein sequence ID" value="CAH2015558.1"/>
    <property type="molecule type" value="Genomic_DNA"/>
</dbReference>
<dbReference type="AlphaFoldDB" id="A0A9P0MBP3"/>
<gene>
    <name evidence="1" type="ORF">ACAOBT_LOCUS34820</name>
</gene>
<evidence type="ECO:0000313" key="2">
    <source>
        <dbReference type="Proteomes" id="UP001152888"/>
    </source>
</evidence>
<proteinExistence type="predicted"/>
<reference evidence="1" key="1">
    <citation type="submission" date="2022-03" db="EMBL/GenBank/DDBJ databases">
        <authorList>
            <person name="Sayadi A."/>
        </authorList>
    </citation>
    <scope>NUCLEOTIDE SEQUENCE</scope>
</reference>
<name>A0A9P0MBP3_ACAOB</name>